<dbReference type="PANTHER" id="PTHR19136">
    <property type="entry name" value="MOLYBDENUM COFACTOR GUANYLYLTRANSFERASE"/>
    <property type="match status" value="1"/>
</dbReference>
<keyword evidence="7" id="KW-0501">Molybdenum cofactor biosynthesis</keyword>
<evidence type="ECO:0000259" key="8">
    <source>
        <dbReference type="Pfam" id="PF12804"/>
    </source>
</evidence>
<gene>
    <name evidence="9" type="ORF">GCM10023321_48620</name>
</gene>
<dbReference type="InterPro" id="IPR013482">
    <property type="entry name" value="Molybde_CF_guanTrfase"/>
</dbReference>
<protein>
    <recommendedName>
        <fullName evidence="8">MobA-like NTP transferase domain-containing protein</fullName>
    </recommendedName>
</protein>
<sequence>MGTPKAALEWHGSTLLYRTAALVGRAVDGPVVVVSAPGQDLPELPAGVAVVEDPVEGLGPMQGIAAGLAAVADHATTAFVCSTDMPFLHTAFVRRLLCGLVAEADMVLPVARGFRQPLAAGYRTALAGLITDLVAEGDLRPGMLTEHCRVERLEDAELLADPALARYDPDLDSVANINTPEDYARARERPPAEITVRCDGALTGGARRGERSVRAATLAEAAGGVELVLDRHVVAVLNGDQLTGDGQLPLVAGDSVAFRPSDAGGRPVK</sequence>
<feature type="domain" description="MobA-like NTP transferase" evidence="8">
    <location>
        <begin position="1"/>
        <end position="140"/>
    </location>
</feature>
<dbReference type="PANTHER" id="PTHR19136:SF81">
    <property type="entry name" value="MOLYBDENUM COFACTOR GUANYLYLTRANSFERASE"/>
    <property type="match status" value="1"/>
</dbReference>
<dbReference type="Pfam" id="PF12804">
    <property type="entry name" value="NTP_transf_3"/>
    <property type="match status" value="1"/>
</dbReference>
<evidence type="ECO:0000313" key="10">
    <source>
        <dbReference type="Proteomes" id="UP001428817"/>
    </source>
</evidence>
<evidence type="ECO:0000256" key="6">
    <source>
        <dbReference type="ARBA" id="ARBA00023134"/>
    </source>
</evidence>
<keyword evidence="6" id="KW-0342">GTP-binding</keyword>
<evidence type="ECO:0000256" key="7">
    <source>
        <dbReference type="ARBA" id="ARBA00023150"/>
    </source>
</evidence>
<reference evidence="10" key="1">
    <citation type="journal article" date="2019" name="Int. J. Syst. Evol. Microbiol.">
        <title>The Global Catalogue of Microorganisms (GCM) 10K type strain sequencing project: providing services to taxonomists for standard genome sequencing and annotation.</title>
        <authorList>
            <consortium name="The Broad Institute Genomics Platform"/>
            <consortium name="The Broad Institute Genome Sequencing Center for Infectious Disease"/>
            <person name="Wu L."/>
            <person name="Ma J."/>
        </authorList>
    </citation>
    <scope>NUCLEOTIDE SEQUENCE [LARGE SCALE GENOMIC DNA]</scope>
    <source>
        <strain evidence="10">JCM 18303</strain>
    </source>
</reference>
<evidence type="ECO:0000256" key="2">
    <source>
        <dbReference type="ARBA" id="ARBA00022679"/>
    </source>
</evidence>
<evidence type="ECO:0000256" key="4">
    <source>
        <dbReference type="ARBA" id="ARBA00022741"/>
    </source>
</evidence>
<evidence type="ECO:0000256" key="3">
    <source>
        <dbReference type="ARBA" id="ARBA00022723"/>
    </source>
</evidence>
<name>A0ABP9QIX1_9PSEU</name>
<evidence type="ECO:0000256" key="1">
    <source>
        <dbReference type="ARBA" id="ARBA00022490"/>
    </source>
</evidence>
<dbReference type="SUPFAM" id="SSF53448">
    <property type="entry name" value="Nucleotide-diphospho-sugar transferases"/>
    <property type="match status" value="1"/>
</dbReference>
<dbReference type="InterPro" id="IPR029044">
    <property type="entry name" value="Nucleotide-diphossugar_trans"/>
</dbReference>
<keyword evidence="3" id="KW-0479">Metal-binding</keyword>
<keyword evidence="2" id="KW-0808">Transferase</keyword>
<accession>A0ABP9QIX1</accession>
<evidence type="ECO:0000256" key="5">
    <source>
        <dbReference type="ARBA" id="ARBA00022842"/>
    </source>
</evidence>
<keyword evidence="5" id="KW-0460">Magnesium</keyword>
<dbReference type="Proteomes" id="UP001428817">
    <property type="component" value="Unassembled WGS sequence"/>
</dbReference>
<dbReference type="CDD" id="cd02503">
    <property type="entry name" value="MobA"/>
    <property type="match status" value="1"/>
</dbReference>
<evidence type="ECO:0000313" key="9">
    <source>
        <dbReference type="EMBL" id="GAA5162678.1"/>
    </source>
</evidence>
<keyword evidence="4" id="KW-0547">Nucleotide-binding</keyword>
<keyword evidence="10" id="KW-1185">Reference proteome</keyword>
<dbReference type="Gene3D" id="3.90.550.10">
    <property type="entry name" value="Spore Coat Polysaccharide Biosynthesis Protein SpsA, Chain A"/>
    <property type="match status" value="1"/>
</dbReference>
<comment type="caution">
    <text evidence="9">The sequence shown here is derived from an EMBL/GenBank/DDBJ whole genome shotgun (WGS) entry which is preliminary data.</text>
</comment>
<proteinExistence type="predicted"/>
<keyword evidence="1" id="KW-0963">Cytoplasm</keyword>
<dbReference type="InterPro" id="IPR025877">
    <property type="entry name" value="MobA-like_NTP_Trfase"/>
</dbReference>
<dbReference type="EMBL" id="BAABJP010000026">
    <property type="protein sequence ID" value="GAA5162678.1"/>
    <property type="molecule type" value="Genomic_DNA"/>
</dbReference>
<organism evidence="9 10">
    <name type="scientific">Pseudonocardia eucalypti</name>
    <dbReference type="NCBI Taxonomy" id="648755"/>
    <lineage>
        <taxon>Bacteria</taxon>
        <taxon>Bacillati</taxon>
        <taxon>Actinomycetota</taxon>
        <taxon>Actinomycetes</taxon>
        <taxon>Pseudonocardiales</taxon>
        <taxon>Pseudonocardiaceae</taxon>
        <taxon>Pseudonocardia</taxon>
    </lineage>
</organism>